<keyword evidence="3" id="KW-1185">Reference proteome</keyword>
<dbReference type="EMBL" id="CAWUHB010000003">
    <property type="protein sequence ID" value="CAK7211178.1"/>
    <property type="molecule type" value="Genomic_DNA"/>
</dbReference>
<sequence length="169" mass="18359">MWPRSLLFAEPSADVAPPMWYRPQSGGQLISLNPVVSDTPMWRRPLARTADAVPIFEEAVVSPSHMWHRAPTGMPMCPCCTSPTPTGLAMAERAEAALAMPPRSPVYMRPSTMATSTSRGSSESAFSVSTTESTRRGGARQLQLHVSSLSVSIKRSFARLRGRSSIESL</sequence>
<evidence type="ECO:0000313" key="3">
    <source>
        <dbReference type="Proteomes" id="UP001642405"/>
    </source>
</evidence>
<organism evidence="2 3">
    <name type="scientific">Sporothrix curviconia</name>
    <dbReference type="NCBI Taxonomy" id="1260050"/>
    <lineage>
        <taxon>Eukaryota</taxon>
        <taxon>Fungi</taxon>
        <taxon>Dikarya</taxon>
        <taxon>Ascomycota</taxon>
        <taxon>Pezizomycotina</taxon>
        <taxon>Sordariomycetes</taxon>
        <taxon>Sordariomycetidae</taxon>
        <taxon>Ophiostomatales</taxon>
        <taxon>Ophiostomataceae</taxon>
        <taxon>Sporothrix</taxon>
    </lineage>
</organism>
<protein>
    <submittedName>
        <fullName evidence="2">Uncharacterized protein</fullName>
    </submittedName>
</protein>
<accession>A0ABP0AV92</accession>
<evidence type="ECO:0000256" key="1">
    <source>
        <dbReference type="SAM" id="MobiDB-lite"/>
    </source>
</evidence>
<dbReference type="Proteomes" id="UP001642405">
    <property type="component" value="Unassembled WGS sequence"/>
</dbReference>
<comment type="caution">
    <text evidence="2">The sequence shown here is derived from an EMBL/GenBank/DDBJ whole genome shotgun (WGS) entry which is preliminary data.</text>
</comment>
<reference evidence="2 3" key="1">
    <citation type="submission" date="2024-01" db="EMBL/GenBank/DDBJ databases">
        <authorList>
            <person name="Allen C."/>
            <person name="Tagirdzhanova G."/>
        </authorList>
    </citation>
    <scope>NUCLEOTIDE SEQUENCE [LARGE SCALE GENOMIC DNA]</scope>
</reference>
<evidence type="ECO:0000313" key="2">
    <source>
        <dbReference type="EMBL" id="CAK7211178.1"/>
    </source>
</evidence>
<name>A0ABP0AV92_9PEZI</name>
<feature type="compositionally biased region" description="Polar residues" evidence="1">
    <location>
        <begin position="112"/>
        <end position="132"/>
    </location>
</feature>
<proteinExistence type="predicted"/>
<feature type="region of interest" description="Disordered" evidence="1">
    <location>
        <begin position="103"/>
        <end position="142"/>
    </location>
</feature>
<gene>
    <name evidence="2" type="ORF">SCUCBS95973_001045</name>
</gene>